<reference evidence="1 2" key="1">
    <citation type="journal article" date="2014" name="PLoS Genet.">
        <title>Analysis of the Phlebiopsis gigantea genome, transcriptome and secretome provides insight into its pioneer colonization strategies of wood.</title>
        <authorList>
            <person name="Hori C."/>
            <person name="Ishida T."/>
            <person name="Igarashi K."/>
            <person name="Samejima M."/>
            <person name="Suzuki H."/>
            <person name="Master E."/>
            <person name="Ferreira P."/>
            <person name="Ruiz-Duenas F.J."/>
            <person name="Held B."/>
            <person name="Canessa P."/>
            <person name="Larrondo L.F."/>
            <person name="Schmoll M."/>
            <person name="Druzhinina I.S."/>
            <person name="Kubicek C.P."/>
            <person name="Gaskell J.A."/>
            <person name="Kersten P."/>
            <person name="St John F."/>
            <person name="Glasner J."/>
            <person name="Sabat G."/>
            <person name="Splinter BonDurant S."/>
            <person name="Syed K."/>
            <person name="Yadav J."/>
            <person name="Mgbeahuruike A.C."/>
            <person name="Kovalchuk A."/>
            <person name="Asiegbu F.O."/>
            <person name="Lackner G."/>
            <person name="Hoffmeister D."/>
            <person name="Rencoret J."/>
            <person name="Gutierrez A."/>
            <person name="Sun H."/>
            <person name="Lindquist E."/>
            <person name="Barry K."/>
            <person name="Riley R."/>
            <person name="Grigoriev I.V."/>
            <person name="Henrissat B."/>
            <person name="Kues U."/>
            <person name="Berka R.M."/>
            <person name="Martinez A.T."/>
            <person name="Covert S.F."/>
            <person name="Blanchette R.A."/>
            <person name="Cullen D."/>
        </authorList>
    </citation>
    <scope>NUCLEOTIDE SEQUENCE [LARGE SCALE GENOMIC DNA]</scope>
    <source>
        <strain evidence="1 2">11061_1 CR5-6</strain>
    </source>
</reference>
<sequence>MVSVLRYATLHDLPDELLIEILGHRLLTPLDVFFDEEFDKHMRSARDRRETGQCPDYVLLLVCKQWRTLAEPMLYSRLMLVSVQDVRQVAAFLKRKPTIGSKVRYLRLHGGFGAELVGIAERTSCVEAVYLSSQEVYSSVDAIGSLERALYTLAPSMIFIGFMNKSFSSMTDSYDAMMYFLQYSDSLKYVHFAKFVHFTESLEDALVSSPTVETISFHSNLLSMIAIPGNLLERLAAEGRVRRVICRDSAHRRDRFEQRYPKELLRMLSFE</sequence>
<evidence type="ECO:0000313" key="2">
    <source>
        <dbReference type="Proteomes" id="UP000053257"/>
    </source>
</evidence>
<organism evidence="1 2">
    <name type="scientific">Phlebiopsis gigantea (strain 11061_1 CR5-6)</name>
    <name type="common">White-rot fungus</name>
    <name type="synonym">Peniophora gigantea</name>
    <dbReference type="NCBI Taxonomy" id="745531"/>
    <lineage>
        <taxon>Eukaryota</taxon>
        <taxon>Fungi</taxon>
        <taxon>Dikarya</taxon>
        <taxon>Basidiomycota</taxon>
        <taxon>Agaricomycotina</taxon>
        <taxon>Agaricomycetes</taxon>
        <taxon>Polyporales</taxon>
        <taxon>Phanerochaetaceae</taxon>
        <taxon>Phlebiopsis</taxon>
    </lineage>
</organism>
<dbReference type="OrthoDB" id="2751374at2759"/>
<evidence type="ECO:0000313" key="1">
    <source>
        <dbReference type="EMBL" id="KIP02723.1"/>
    </source>
</evidence>
<accession>A0A0C3PCA5</accession>
<dbReference type="EMBL" id="KN840657">
    <property type="protein sequence ID" value="KIP02723.1"/>
    <property type="molecule type" value="Genomic_DNA"/>
</dbReference>
<keyword evidence="2" id="KW-1185">Reference proteome</keyword>
<dbReference type="Proteomes" id="UP000053257">
    <property type="component" value="Unassembled WGS sequence"/>
</dbReference>
<dbReference type="HOGENOM" id="CLU_078307_0_0_1"/>
<dbReference type="AlphaFoldDB" id="A0A0C3PCA5"/>
<proteinExistence type="predicted"/>
<name>A0A0C3PCA5_PHLG1</name>
<gene>
    <name evidence="1" type="ORF">PHLGIDRAFT_283188</name>
</gene>
<protein>
    <submittedName>
        <fullName evidence="1">Uncharacterized protein</fullName>
    </submittedName>
</protein>